<dbReference type="Proteomes" id="UP001417504">
    <property type="component" value="Unassembled WGS sequence"/>
</dbReference>
<dbReference type="InterPro" id="IPR044708">
    <property type="entry name" value="CPR5"/>
</dbReference>
<dbReference type="GO" id="GO:0006952">
    <property type="term" value="P:defense response"/>
    <property type="evidence" value="ECO:0007669"/>
    <property type="project" value="InterPro"/>
</dbReference>
<keyword evidence="4" id="KW-1185">Reference proteome</keyword>
<evidence type="ECO:0008006" key="5">
    <source>
        <dbReference type="Google" id="ProtNLM"/>
    </source>
</evidence>
<feature type="compositionally biased region" description="Low complexity" evidence="1">
    <location>
        <begin position="78"/>
        <end position="88"/>
    </location>
</feature>
<feature type="transmembrane region" description="Helical" evidence="2">
    <location>
        <begin position="530"/>
        <end position="550"/>
    </location>
</feature>
<feature type="region of interest" description="Disordered" evidence="1">
    <location>
        <begin position="1"/>
        <end position="25"/>
    </location>
</feature>
<gene>
    <name evidence="3" type="ORF">Sjap_018669</name>
</gene>
<sequence length="574" mass="64395">MEEAPPLSSSQPPQTTDEFLSEGEIGQISSTDSISNCLDRSLEVSELNGRDDRCSNPNPKQCVESAEKRRKKQKFAKSGSVSLSSSSRSRSRQRGLCLLRRRRSPRGVVVGRGGSDLDALGLPLGMSIAAVVAQVLEKKSAADANIPVDHLSSVCSSAVEESLTNVFGDRFDCFVRNFEKSFRSTLKTLRLINEASHNKEEDHLNYSSAESYTSEFWETATERRQCRPSSSSTHSETVRDSSLAREAFSSYEGVQENISSNIVNLELALRETNQPLSRVSSTSWNPGISNSMMTTYERSVVEQVRSNKLKEVEIGLKLHELQLKESHLTLKSDSNDLEWYKLKTQLQDMRHGELLKRSIDCFVAGLVIMSASLVYGAYLYSYEQLTQITTSCNALPKESKSWWMPKQVASFNFVLSMIRCQIQVASRMLFGTFMILAIGYLLLQRPAASHQNMPVTFLLLAIICGFAGKLCVDTLGGSGYCWLLFWESLCLLHFFANVCTSILFSILYGSISVSQKVPAKSRFPFWIRRFIFYAMILLILPLLCGLMPFAGPRDWKNHFFQLTIDSFLGERSLS</sequence>
<evidence type="ECO:0000256" key="1">
    <source>
        <dbReference type="SAM" id="MobiDB-lite"/>
    </source>
</evidence>
<dbReference type="GO" id="GO:0010090">
    <property type="term" value="P:trichome morphogenesis"/>
    <property type="evidence" value="ECO:0007669"/>
    <property type="project" value="InterPro"/>
</dbReference>
<keyword evidence="2" id="KW-0812">Transmembrane</keyword>
<evidence type="ECO:0000256" key="2">
    <source>
        <dbReference type="SAM" id="Phobius"/>
    </source>
</evidence>
<comment type="caution">
    <text evidence="3">The sequence shown here is derived from an EMBL/GenBank/DDBJ whole genome shotgun (WGS) entry which is preliminary data.</text>
</comment>
<keyword evidence="2" id="KW-1133">Transmembrane helix</keyword>
<feature type="compositionally biased region" description="Low complexity" evidence="1">
    <location>
        <begin position="1"/>
        <end position="14"/>
    </location>
</feature>
<organism evidence="3 4">
    <name type="scientific">Stephania japonica</name>
    <dbReference type="NCBI Taxonomy" id="461633"/>
    <lineage>
        <taxon>Eukaryota</taxon>
        <taxon>Viridiplantae</taxon>
        <taxon>Streptophyta</taxon>
        <taxon>Embryophyta</taxon>
        <taxon>Tracheophyta</taxon>
        <taxon>Spermatophyta</taxon>
        <taxon>Magnoliopsida</taxon>
        <taxon>Ranunculales</taxon>
        <taxon>Menispermaceae</taxon>
        <taxon>Menispermoideae</taxon>
        <taxon>Cissampelideae</taxon>
        <taxon>Stephania</taxon>
    </lineage>
</organism>
<dbReference type="AlphaFoldDB" id="A0AAP0I8G2"/>
<dbReference type="PANTHER" id="PTHR35322">
    <property type="entry name" value="PROTEIN CPR-5"/>
    <property type="match status" value="1"/>
</dbReference>
<protein>
    <recommendedName>
        <fullName evidence="5">Protein CPR-5</fullName>
    </recommendedName>
</protein>
<feature type="transmembrane region" description="Helical" evidence="2">
    <location>
        <begin position="491"/>
        <end position="509"/>
    </location>
</feature>
<dbReference type="PANTHER" id="PTHR35322:SF2">
    <property type="entry name" value="PROTEIN CPR-5"/>
    <property type="match status" value="1"/>
</dbReference>
<feature type="transmembrane region" description="Helical" evidence="2">
    <location>
        <begin position="455"/>
        <end position="485"/>
    </location>
</feature>
<name>A0AAP0I8G2_9MAGN</name>
<accession>A0AAP0I8G2</accession>
<evidence type="ECO:0000313" key="4">
    <source>
        <dbReference type="Proteomes" id="UP001417504"/>
    </source>
</evidence>
<dbReference type="GO" id="GO:0010150">
    <property type="term" value="P:leaf senescence"/>
    <property type="evidence" value="ECO:0007669"/>
    <property type="project" value="InterPro"/>
</dbReference>
<feature type="region of interest" description="Disordered" evidence="1">
    <location>
        <begin position="47"/>
        <end position="96"/>
    </location>
</feature>
<reference evidence="3 4" key="1">
    <citation type="submission" date="2024-01" db="EMBL/GenBank/DDBJ databases">
        <title>Genome assemblies of Stephania.</title>
        <authorList>
            <person name="Yang L."/>
        </authorList>
    </citation>
    <scope>NUCLEOTIDE SEQUENCE [LARGE SCALE GENOMIC DNA]</scope>
    <source>
        <strain evidence="3">QJT</strain>
        <tissue evidence="3">Leaf</tissue>
    </source>
</reference>
<proteinExistence type="predicted"/>
<keyword evidence="2" id="KW-0472">Membrane</keyword>
<feature type="transmembrane region" description="Helical" evidence="2">
    <location>
        <begin position="424"/>
        <end position="443"/>
    </location>
</feature>
<evidence type="ECO:0000313" key="3">
    <source>
        <dbReference type="EMBL" id="KAK9110609.1"/>
    </source>
</evidence>
<dbReference type="EMBL" id="JBBNAE010000007">
    <property type="protein sequence ID" value="KAK9110609.1"/>
    <property type="molecule type" value="Genomic_DNA"/>
</dbReference>